<dbReference type="Proteomes" id="UP000649151">
    <property type="component" value="Unassembled WGS sequence"/>
</dbReference>
<keyword evidence="1" id="KW-0472">Membrane</keyword>
<dbReference type="PANTHER" id="PTHR36848:SF2">
    <property type="entry name" value="SECRETED PROTEIN"/>
    <property type="match status" value="1"/>
</dbReference>
<dbReference type="Gene3D" id="2.60.120.260">
    <property type="entry name" value="Galactose-binding domain-like"/>
    <property type="match status" value="1"/>
</dbReference>
<reference evidence="3 4" key="1">
    <citation type="submission" date="2020-08" db="EMBL/GenBank/DDBJ databases">
        <title>Genome public.</title>
        <authorList>
            <person name="Liu C."/>
            <person name="Sun Q."/>
        </authorList>
    </citation>
    <scope>NUCLEOTIDE SEQUENCE [LARGE SCALE GENOMIC DNA]</scope>
    <source>
        <strain evidence="3 4">NSJ-27</strain>
    </source>
</reference>
<gene>
    <name evidence="3" type="ORF">H8Z77_05435</name>
</gene>
<accession>A0ABR7IQT0</accession>
<dbReference type="Gene3D" id="1.20.1270.90">
    <property type="entry name" value="AF1782-like"/>
    <property type="match status" value="3"/>
</dbReference>
<keyword evidence="1" id="KW-0812">Transmembrane</keyword>
<dbReference type="Pfam" id="PF17132">
    <property type="entry name" value="Glyco_hydro_106"/>
    <property type="match status" value="1"/>
</dbReference>
<name>A0ABR7IQT0_9CLOT</name>
<dbReference type="EMBL" id="JACOQK010000001">
    <property type="protein sequence ID" value="MBC5787468.1"/>
    <property type="molecule type" value="Genomic_DNA"/>
</dbReference>
<evidence type="ECO:0000256" key="2">
    <source>
        <dbReference type="SAM" id="SignalP"/>
    </source>
</evidence>
<evidence type="ECO:0000256" key="1">
    <source>
        <dbReference type="SAM" id="Phobius"/>
    </source>
</evidence>
<dbReference type="RefSeq" id="WP_186996402.1">
    <property type="nucleotide sequence ID" value="NZ_JACOQK010000001.1"/>
</dbReference>
<organism evidence="3 4">
    <name type="scientific">Clostridium facile</name>
    <dbReference type="NCBI Taxonomy" id="2763035"/>
    <lineage>
        <taxon>Bacteria</taxon>
        <taxon>Bacillati</taxon>
        <taxon>Bacillota</taxon>
        <taxon>Clostridia</taxon>
        <taxon>Eubacteriales</taxon>
        <taxon>Clostridiaceae</taxon>
        <taxon>Clostridium</taxon>
    </lineage>
</organism>
<evidence type="ECO:0000313" key="4">
    <source>
        <dbReference type="Proteomes" id="UP000649151"/>
    </source>
</evidence>
<feature type="transmembrane region" description="Helical" evidence="1">
    <location>
        <begin position="1251"/>
        <end position="1270"/>
    </location>
</feature>
<feature type="chain" id="PRO_5045598013" evidence="2">
    <location>
        <begin position="32"/>
        <end position="1274"/>
    </location>
</feature>
<sequence length="1274" mass="140530">MKQTRKHKVVACMLAALIAVSAGSYSMTALAQTDSSGTNTLSNEFKNVPKEAKSRIRYWVPQAAMDDSDIKKDIKNIADMGYGEIEVVAITVFGNIGEENSWGTDNWNHKMKTVLQAAKEYGITVDFTNGPAWPIAMPNIFSADDEAALYEMTYGTIDIEGGTTYQGIVPERTTIRQEGTTKLNAVLAYRKTADKTIDFNSRIDLTDQVVLDQENQANSTITFTAPNDGDWVLFSFFEQPATQKTSGYYVIDHIGLAGAQAAIDFWENNLIPEIKDYLDVVDSIFCDSLEYNVAMEWTRGFEDIFYQQKGYDITPYLPVIGQTGTYPTTNIAGYQFSDNKLTEQVKNDYLEVVSYCYNEYHLKPMQQMAEKYGLNLRYQVGYNKPFEVESAALYTGIPEGEALGRKSIDNLRAMSGAVHMGDKPQYSFEGAAEGGNCYGQTWEDLMWWLKRSWAGGVNMQTLHGAGYSGGYHGTGNQNGNVPGKKWPAFALFGGVVSNVWNCVTSSEQSSYYVDYMGRHNYILQKTAKMDVAVYRNEYLNDGVGGDGSYIYPDDGILNSYGYSYEFVSPTLLDLENAMITNGYLDEEGPAYKAMVIHNQKGMPEETAEKLLSMVEQGFKLVFVGETPSQEMYYEDVLSGNSDEKLQQIIQQILNHKNVIHVDNYDQVPQALEQLGVQPDADYETPADVLSMHTTDENIDYYYLYNYNKVPYDQGASQDTSADASYPGIDKEKYFKDKTVNLTLEGEGKPYLLNAWTGEIIPIAEYKLENGKVNLTLDFKGDEELMIAILDDQTAIQNGIQPMDTYVESSQTQSGNLEYVDGNLVFKSTEPGEYQFQLNNGTVIINTPEVQGSLPIENWNLKVNYITAPENGSTSYYDSVWKESEIIQLDQLKSWSEIKGIETASGVGTYMATFNLEKGWAEGYGATIDLGDVEDSFTITVNGTEVPFPNQLDTVVDIGPYVKSGENTIEIEVASTLYNTVNNKAEKISGLLGNEGIVSVRPYACVEIEETADKGILNSVIAYAENAKSSGEYDNAIESVQKSFDAALINAKAIAENNGATQAEVDVAWQTLLNEIHKLGFIAGDKTELASLIAAAEEINGELDRYVEAGKAEFTATLETAQTVYKNGDAMQAEINEVADDLLNAMLNLRFKADKSILEEVIVEANKIDASAYTTESYAALTGAVNEAKVVLGNENASQKEVDAAVTNIQSAMDSLVAVEGIKEIPSTEENTTQTGQEMTTTKANAAKTGDVVPIVGLTTIILAGTALLFARKKR</sequence>
<keyword evidence="4" id="KW-1185">Reference proteome</keyword>
<feature type="signal peptide" evidence="2">
    <location>
        <begin position="1"/>
        <end position="31"/>
    </location>
</feature>
<comment type="caution">
    <text evidence="3">The sequence shown here is derived from an EMBL/GenBank/DDBJ whole genome shotgun (WGS) entry which is preliminary data.</text>
</comment>
<dbReference type="Pfam" id="PF07554">
    <property type="entry name" value="FIVAR"/>
    <property type="match status" value="3"/>
</dbReference>
<protein>
    <submittedName>
        <fullName evidence="3">FIVAR domain-containing protein</fullName>
    </submittedName>
</protein>
<keyword evidence="2" id="KW-0732">Signal</keyword>
<proteinExistence type="predicted"/>
<dbReference type="SUPFAM" id="SSF49785">
    <property type="entry name" value="Galactose-binding domain-like"/>
    <property type="match status" value="1"/>
</dbReference>
<dbReference type="InterPro" id="IPR008979">
    <property type="entry name" value="Galactose-bd-like_sf"/>
</dbReference>
<evidence type="ECO:0000313" key="3">
    <source>
        <dbReference type="EMBL" id="MBC5787468.1"/>
    </source>
</evidence>
<dbReference type="PANTHER" id="PTHR36848">
    <property type="entry name" value="DNA-BINDING PROTEIN (PUTATIVE SECRETED PROTEIN)-RELATED"/>
    <property type="match status" value="1"/>
</dbReference>
<dbReference type="InterPro" id="IPR053161">
    <property type="entry name" value="Ulvan_degrading_GH"/>
</dbReference>
<keyword evidence="1" id="KW-1133">Transmembrane helix</keyword>